<reference evidence="3" key="1">
    <citation type="journal article" date="2019" name="Int. J. Syst. Evol. Microbiol.">
        <title>The Global Catalogue of Microorganisms (GCM) 10K type strain sequencing project: providing services to taxonomists for standard genome sequencing and annotation.</title>
        <authorList>
            <consortium name="The Broad Institute Genomics Platform"/>
            <consortium name="The Broad Institute Genome Sequencing Center for Infectious Disease"/>
            <person name="Wu L."/>
            <person name="Ma J."/>
        </authorList>
    </citation>
    <scope>NUCLEOTIDE SEQUENCE [LARGE SCALE GENOMIC DNA]</scope>
    <source>
        <strain evidence="3">JCM 32105</strain>
    </source>
</reference>
<dbReference type="Proteomes" id="UP001500067">
    <property type="component" value="Unassembled WGS sequence"/>
</dbReference>
<keyword evidence="3" id="KW-1185">Reference proteome</keyword>
<proteinExistence type="predicted"/>
<keyword evidence="1" id="KW-0175">Coiled coil</keyword>
<protein>
    <submittedName>
        <fullName evidence="2">Uncharacterized protein</fullName>
    </submittedName>
</protein>
<comment type="caution">
    <text evidence="2">The sequence shown here is derived from an EMBL/GenBank/DDBJ whole genome shotgun (WGS) entry which is preliminary data.</text>
</comment>
<evidence type="ECO:0000256" key="1">
    <source>
        <dbReference type="SAM" id="Coils"/>
    </source>
</evidence>
<dbReference type="RefSeq" id="WP_345083000.1">
    <property type="nucleotide sequence ID" value="NZ_BAABFA010000014.1"/>
</dbReference>
<feature type="coiled-coil region" evidence="1">
    <location>
        <begin position="79"/>
        <end position="106"/>
    </location>
</feature>
<accession>A0ABP8NJV1</accession>
<gene>
    <name evidence="2" type="ORF">GCM10023093_21780</name>
</gene>
<dbReference type="EMBL" id="BAABFA010000014">
    <property type="protein sequence ID" value="GAA4466901.1"/>
    <property type="molecule type" value="Genomic_DNA"/>
</dbReference>
<evidence type="ECO:0000313" key="3">
    <source>
        <dbReference type="Proteomes" id="UP001500067"/>
    </source>
</evidence>
<feature type="coiled-coil region" evidence="1">
    <location>
        <begin position="267"/>
        <end position="331"/>
    </location>
</feature>
<name>A0ABP8NJV1_9BACT</name>
<evidence type="ECO:0000313" key="2">
    <source>
        <dbReference type="EMBL" id="GAA4466901.1"/>
    </source>
</evidence>
<organism evidence="2 3">
    <name type="scientific">Nemorincola caseinilytica</name>
    <dbReference type="NCBI Taxonomy" id="2054315"/>
    <lineage>
        <taxon>Bacteria</taxon>
        <taxon>Pseudomonadati</taxon>
        <taxon>Bacteroidota</taxon>
        <taxon>Chitinophagia</taxon>
        <taxon>Chitinophagales</taxon>
        <taxon>Chitinophagaceae</taxon>
        <taxon>Nemorincola</taxon>
    </lineage>
</organism>
<sequence length="357" mass="42057">MKQVTISRKDLYDLVWKEPMKTLARKYNVSDAGLRNICNNMSIPFPKAGHWEKIKWGKPVTITPLDEKSSGQQNVTLLERDATNDNNEVLSELEILKREIENDSRLSLTVPGKLNSPDKLIIQAKESLTNKPHKDYYTGMVSTGRDELAITVSPEFVSQALRFVDTIMKAFQARGHDVFIKYGETLVVVNGEEFRICFRERAKRIPTGDKWRSTELKASGILYFKAHRLLFQKEWDNKKVPIENQISTIIACIEIEAERRRQEMEFHRKMRKEREEKEQVLREIEQKKEKELADFKAVAQEAQQWHNMTVLRNYLDVIEESYRRLNTLSEERLEWLSWVRRMADKSDPILFRINRDQ</sequence>